<name>A0A4Y7T472_COPMI</name>
<evidence type="ECO:0000313" key="2">
    <source>
        <dbReference type="Proteomes" id="UP000298030"/>
    </source>
</evidence>
<proteinExistence type="predicted"/>
<dbReference type="OrthoDB" id="3046414at2759"/>
<dbReference type="Proteomes" id="UP000298030">
    <property type="component" value="Unassembled WGS sequence"/>
</dbReference>
<organism evidence="1 2">
    <name type="scientific">Coprinellus micaceus</name>
    <name type="common">Glistening ink-cap mushroom</name>
    <name type="synonym">Coprinus micaceus</name>
    <dbReference type="NCBI Taxonomy" id="71717"/>
    <lineage>
        <taxon>Eukaryota</taxon>
        <taxon>Fungi</taxon>
        <taxon>Dikarya</taxon>
        <taxon>Basidiomycota</taxon>
        <taxon>Agaricomycotina</taxon>
        <taxon>Agaricomycetes</taxon>
        <taxon>Agaricomycetidae</taxon>
        <taxon>Agaricales</taxon>
        <taxon>Agaricineae</taxon>
        <taxon>Psathyrellaceae</taxon>
        <taxon>Coprinellus</taxon>
    </lineage>
</organism>
<dbReference type="EMBL" id="QPFP01000030">
    <property type="protein sequence ID" value="TEB28821.1"/>
    <property type="molecule type" value="Genomic_DNA"/>
</dbReference>
<reference evidence="1 2" key="1">
    <citation type="journal article" date="2019" name="Nat. Ecol. Evol.">
        <title>Megaphylogeny resolves global patterns of mushroom evolution.</title>
        <authorList>
            <person name="Varga T."/>
            <person name="Krizsan K."/>
            <person name="Foldi C."/>
            <person name="Dima B."/>
            <person name="Sanchez-Garcia M."/>
            <person name="Sanchez-Ramirez S."/>
            <person name="Szollosi G.J."/>
            <person name="Szarkandi J.G."/>
            <person name="Papp V."/>
            <person name="Albert L."/>
            <person name="Andreopoulos W."/>
            <person name="Angelini C."/>
            <person name="Antonin V."/>
            <person name="Barry K.W."/>
            <person name="Bougher N.L."/>
            <person name="Buchanan P."/>
            <person name="Buyck B."/>
            <person name="Bense V."/>
            <person name="Catcheside P."/>
            <person name="Chovatia M."/>
            <person name="Cooper J."/>
            <person name="Damon W."/>
            <person name="Desjardin D."/>
            <person name="Finy P."/>
            <person name="Geml J."/>
            <person name="Haridas S."/>
            <person name="Hughes K."/>
            <person name="Justo A."/>
            <person name="Karasinski D."/>
            <person name="Kautmanova I."/>
            <person name="Kiss B."/>
            <person name="Kocsube S."/>
            <person name="Kotiranta H."/>
            <person name="LaButti K.M."/>
            <person name="Lechner B.E."/>
            <person name="Liimatainen K."/>
            <person name="Lipzen A."/>
            <person name="Lukacs Z."/>
            <person name="Mihaltcheva S."/>
            <person name="Morgado L.N."/>
            <person name="Niskanen T."/>
            <person name="Noordeloos M.E."/>
            <person name="Ohm R.A."/>
            <person name="Ortiz-Santana B."/>
            <person name="Ovrebo C."/>
            <person name="Racz N."/>
            <person name="Riley R."/>
            <person name="Savchenko A."/>
            <person name="Shiryaev A."/>
            <person name="Soop K."/>
            <person name="Spirin V."/>
            <person name="Szebenyi C."/>
            <person name="Tomsovsky M."/>
            <person name="Tulloss R.E."/>
            <person name="Uehling J."/>
            <person name="Grigoriev I.V."/>
            <person name="Vagvolgyi C."/>
            <person name="Papp T."/>
            <person name="Martin F.M."/>
            <person name="Miettinen O."/>
            <person name="Hibbett D.S."/>
            <person name="Nagy L.G."/>
        </authorList>
    </citation>
    <scope>NUCLEOTIDE SEQUENCE [LARGE SCALE GENOMIC DNA]</scope>
    <source>
        <strain evidence="1 2">FP101781</strain>
    </source>
</reference>
<protein>
    <submittedName>
        <fullName evidence="1">Uncharacterized protein</fullName>
    </submittedName>
</protein>
<accession>A0A4Y7T472</accession>
<keyword evidence="2" id="KW-1185">Reference proteome</keyword>
<comment type="caution">
    <text evidence="1">The sequence shown here is derived from an EMBL/GenBank/DDBJ whole genome shotgun (WGS) entry which is preliminary data.</text>
</comment>
<sequence length="591" mass="68024">MTSQNPTTPPQPMGSFESFLLRSSDELVLYFLKHIPVYDALTIGKLNQRMRYFFDAYGRNVWNIEDFVGQYVDRPEALLALLDGKDAMIYGEAVLHFFLRTSQERLSLDICTTLPRFYDIQRRLWADGFRIMPSCLSRKMNSHDLVRLLVRRQFKAESTWFLTGDRSDEAESHIGFKVTYHRICYGKRRQITVNLHLIRCEPYRHVLATDLTPLTCYMTYDRAIAPFALSTFRDGLAFVLPNARLHGRIKPGEYMKLSGDSPDFLAVFGPPHGFQTYPSAEIGRRFMGDRHCWTILRTKGDPMHPVDAVKGPSFEALDWEMLHDKEGTYMNIGEPFVWRITGVLVSRWRRVHRGEFKAVALLLSRPQELKFLPPPSMEDMRIYKGRLSYLFHIFHQTLLSSPSPRFLSSPPASPTSNPNMAGFLADPWDETSLIKQHEFDDVVPIEKAKARTLVAIVIPQDGNTTELWNVPTYITEIGGILREEVDVSCFFPDGSIRSGSPLPTSYRVYLDSHRKPHTLNRAVETIFARPWAGNIVILRYARANSQPKTCFVHIQRPEAELVVGLMGDWLERMWDECFDVRHLEPVSITAN</sequence>
<dbReference type="AlphaFoldDB" id="A0A4Y7T472"/>
<evidence type="ECO:0000313" key="1">
    <source>
        <dbReference type="EMBL" id="TEB28821.1"/>
    </source>
</evidence>
<gene>
    <name evidence="1" type="ORF">FA13DRAFT_1711525</name>
</gene>